<feature type="domain" description="RING-type" evidence="3">
    <location>
        <begin position="274"/>
        <end position="322"/>
    </location>
</feature>
<dbReference type="PROSITE" id="PS50966">
    <property type="entry name" value="ZF_SWIM"/>
    <property type="match status" value="1"/>
</dbReference>
<dbReference type="PANTHER" id="PTHR21540">
    <property type="entry name" value="RING FINGER AND SWIM DOMAIN-CONTAINING PROTEIN 2"/>
    <property type="match status" value="1"/>
</dbReference>
<feature type="region of interest" description="Disordered" evidence="2">
    <location>
        <begin position="105"/>
        <end position="145"/>
    </location>
</feature>
<evidence type="ECO:0000256" key="1">
    <source>
        <dbReference type="PROSITE-ProRule" id="PRU00175"/>
    </source>
</evidence>
<dbReference type="Pfam" id="PF13639">
    <property type="entry name" value="zf-RING_2"/>
    <property type="match status" value="1"/>
</dbReference>
<dbReference type="CDD" id="cd16494">
    <property type="entry name" value="RING-CH-C4HC3_ZSWM2"/>
    <property type="match status" value="1"/>
</dbReference>
<dbReference type="SUPFAM" id="SSF57850">
    <property type="entry name" value="RING/U-box"/>
    <property type="match status" value="1"/>
</dbReference>
<feature type="region of interest" description="Disordered" evidence="2">
    <location>
        <begin position="1"/>
        <end position="38"/>
    </location>
</feature>
<comment type="caution">
    <text evidence="5">The sequence shown here is derived from an EMBL/GenBank/DDBJ whole genome shotgun (WGS) entry which is preliminary data.</text>
</comment>
<dbReference type="PROSITE" id="PS50089">
    <property type="entry name" value="ZF_RING_2"/>
    <property type="match status" value="1"/>
</dbReference>
<organism evidence="5 6">
    <name type="scientific">Coniosporium apollinis</name>
    <dbReference type="NCBI Taxonomy" id="61459"/>
    <lineage>
        <taxon>Eukaryota</taxon>
        <taxon>Fungi</taxon>
        <taxon>Dikarya</taxon>
        <taxon>Ascomycota</taxon>
        <taxon>Pezizomycotina</taxon>
        <taxon>Dothideomycetes</taxon>
        <taxon>Dothideomycetes incertae sedis</taxon>
        <taxon>Coniosporium</taxon>
    </lineage>
</organism>
<feature type="region of interest" description="Disordered" evidence="2">
    <location>
        <begin position="51"/>
        <end position="89"/>
    </location>
</feature>
<name>A0ABQ9NKA1_9PEZI</name>
<dbReference type="InterPro" id="IPR013083">
    <property type="entry name" value="Znf_RING/FYVE/PHD"/>
</dbReference>
<evidence type="ECO:0000259" key="4">
    <source>
        <dbReference type="PROSITE" id="PS50966"/>
    </source>
</evidence>
<dbReference type="Proteomes" id="UP001172684">
    <property type="component" value="Unassembled WGS sequence"/>
</dbReference>
<sequence>MAVAEAATAPDQPAQQHEGKKTDKTSNRKRKATVKNEAVEDEVQIVDVKPRKKARNATVDLTNDMQDEIQNALLPQKKKRQPKAMKSKANVDHGLHEASNIGLVSEGTGKTADGGLTTTGSGVTDHSVPPEKEVEPADKDDEKRLRRFRAKPPQSYEAIKQRALTQRMFVIDRRRGGTEECPTETVKMVGSTGNVYTVTINKLPSCNCPHALKRFQCKHIVYVMNRVLHAPPNLEYQLALLRSELREIFAKAPPIPSADAATESSNRKPLEDDCPICCMEFEPEKEKIVYCKAACGNNIHEVCFSQWKASKNGGAVTCPFCRTPWQGEDVSVQSVAEKGEVNYEGYVNVAEQLGLSGARDYSTYHPFWVRREGRAGRLPGYEGYDRYY</sequence>
<dbReference type="InterPro" id="IPR001841">
    <property type="entry name" value="Znf_RING"/>
</dbReference>
<feature type="compositionally biased region" description="Basic and acidic residues" evidence="2">
    <location>
        <begin position="128"/>
        <end position="144"/>
    </location>
</feature>
<dbReference type="EMBL" id="JAPDRL010000067">
    <property type="protein sequence ID" value="KAJ9660275.1"/>
    <property type="molecule type" value="Genomic_DNA"/>
</dbReference>
<dbReference type="InterPro" id="IPR007527">
    <property type="entry name" value="Znf_SWIM"/>
</dbReference>
<feature type="domain" description="SWIM-type" evidence="4">
    <location>
        <begin position="196"/>
        <end position="228"/>
    </location>
</feature>
<proteinExistence type="predicted"/>
<gene>
    <name evidence="5" type="ORF">H2201_007021</name>
</gene>
<keyword evidence="1" id="KW-0863">Zinc-finger</keyword>
<dbReference type="PANTHER" id="PTHR21540:SF0">
    <property type="entry name" value="PHD FAMILY PROTEIN"/>
    <property type="match status" value="1"/>
</dbReference>
<keyword evidence="1" id="KW-0862">Zinc</keyword>
<reference evidence="5" key="1">
    <citation type="submission" date="2022-10" db="EMBL/GenBank/DDBJ databases">
        <title>Culturing micro-colonial fungi from biological soil crusts in the Mojave desert and describing Neophaeococcomyces mojavensis, and introducing the new genera and species Taxawa tesnikishii.</title>
        <authorList>
            <person name="Kurbessoian T."/>
            <person name="Stajich J.E."/>
        </authorList>
    </citation>
    <scope>NUCLEOTIDE SEQUENCE</scope>
    <source>
        <strain evidence="5">TK_1</strain>
    </source>
</reference>
<accession>A0ABQ9NKA1</accession>
<dbReference type="Pfam" id="PF04434">
    <property type="entry name" value="SWIM"/>
    <property type="match status" value="1"/>
</dbReference>
<evidence type="ECO:0000259" key="3">
    <source>
        <dbReference type="PROSITE" id="PS50089"/>
    </source>
</evidence>
<keyword evidence="6" id="KW-1185">Reference proteome</keyword>
<evidence type="ECO:0000256" key="2">
    <source>
        <dbReference type="SAM" id="MobiDB-lite"/>
    </source>
</evidence>
<dbReference type="Gene3D" id="3.30.40.10">
    <property type="entry name" value="Zinc/RING finger domain, C3HC4 (zinc finger)"/>
    <property type="match status" value="1"/>
</dbReference>
<feature type="compositionally biased region" description="Basic and acidic residues" evidence="2">
    <location>
        <begin position="17"/>
        <end position="26"/>
    </location>
</feature>
<keyword evidence="1" id="KW-0479">Metal-binding</keyword>
<feature type="compositionally biased region" description="Basic residues" evidence="2">
    <location>
        <begin position="76"/>
        <end position="86"/>
    </location>
</feature>
<evidence type="ECO:0000313" key="6">
    <source>
        <dbReference type="Proteomes" id="UP001172684"/>
    </source>
</evidence>
<dbReference type="InterPro" id="IPR039903">
    <property type="entry name" value="Zswim2"/>
</dbReference>
<evidence type="ECO:0000313" key="5">
    <source>
        <dbReference type="EMBL" id="KAJ9660275.1"/>
    </source>
</evidence>
<protein>
    <submittedName>
        <fullName evidence="5">Uncharacterized protein</fullName>
    </submittedName>
</protein>